<dbReference type="Gene3D" id="2.60.40.420">
    <property type="entry name" value="Cupredoxins - blue copper proteins"/>
    <property type="match status" value="1"/>
</dbReference>
<evidence type="ECO:0000313" key="2">
    <source>
        <dbReference type="EMBL" id="SJM29272.1"/>
    </source>
</evidence>
<proteinExistence type="predicted"/>
<dbReference type="AlphaFoldDB" id="A0A2P9ADV0"/>
<gene>
    <name evidence="2" type="ORF">BQ8482_111202</name>
</gene>
<evidence type="ECO:0000313" key="3">
    <source>
        <dbReference type="Proteomes" id="UP000245698"/>
    </source>
</evidence>
<reference evidence="3" key="1">
    <citation type="submission" date="2016-12" db="EMBL/GenBank/DDBJ databases">
        <authorList>
            <person name="Brunel B."/>
        </authorList>
    </citation>
    <scope>NUCLEOTIDE SEQUENCE [LARGE SCALE GENOMIC DNA]</scope>
</reference>
<dbReference type="InterPro" id="IPR008972">
    <property type="entry name" value="Cupredoxin"/>
</dbReference>
<sequence length="296" mass="33378">MWSRPGELRNRPFATAEAETSHYGIARRPRTDALQAIPTRIQPDDIAATVLFLAADESALWVCWCGCYFERILFLWETSQVDLDWRSLALGRPAREEPLIAMARFAHLALLAVALGLLPGIALAGEPFVPSWIKNDPAAKTVAIEIVADWNQVERYRRDNIRTDIIDFNGYWGGNLTIVVPAEWSVEIEFINGSSSFRHSLMVTRVYAPSEMPVKLTAEDAIWGVYTDPPEGIKINERRQLNFVAQQAGSYFLACARQTHLMDGHWIGFEVRDSIEQAVAIIDENKFPQEQPPGRP</sequence>
<organism evidence="2 3">
    <name type="scientific">Mesorhizobium delmotii</name>
    <dbReference type="NCBI Taxonomy" id="1631247"/>
    <lineage>
        <taxon>Bacteria</taxon>
        <taxon>Pseudomonadati</taxon>
        <taxon>Pseudomonadota</taxon>
        <taxon>Alphaproteobacteria</taxon>
        <taxon>Hyphomicrobiales</taxon>
        <taxon>Phyllobacteriaceae</taxon>
        <taxon>Mesorhizobium</taxon>
    </lineage>
</organism>
<accession>A0A2P9ADV0</accession>
<dbReference type="Proteomes" id="UP000245698">
    <property type="component" value="Unassembled WGS sequence"/>
</dbReference>
<keyword evidence="3" id="KW-1185">Reference proteome</keyword>
<dbReference type="Pfam" id="PF06525">
    <property type="entry name" value="SoxE"/>
    <property type="match status" value="1"/>
</dbReference>
<protein>
    <recommendedName>
        <fullName evidence="1">Sulfocyanin-like C-terminal domain-containing protein</fullName>
    </recommendedName>
</protein>
<dbReference type="EMBL" id="FUIG01000013">
    <property type="protein sequence ID" value="SJM29272.1"/>
    <property type="molecule type" value="Genomic_DNA"/>
</dbReference>
<evidence type="ECO:0000259" key="1">
    <source>
        <dbReference type="Pfam" id="PF06525"/>
    </source>
</evidence>
<dbReference type="InterPro" id="IPR049544">
    <property type="entry name" value="SoxE-like_C"/>
</dbReference>
<name>A0A2P9ADV0_9HYPH</name>
<feature type="domain" description="Sulfocyanin-like C-terminal" evidence="1">
    <location>
        <begin position="164"/>
        <end position="278"/>
    </location>
</feature>
<dbReference type="SUPFAM" id="SSF49503">
    <property type="entry name" value="Cupredoxins"/>
    <property type="match status" value="1"/>
</dbReference>